<keyword evidence="1" id="KW-1133">Transmembrane helix</keyword>
<keyword evidence="1" id="KW-0472">Membrane</keyword>
<gene>
    <name evidence="2" type="ORF">DHV22_05965</name>
</gene>
<evidence type="ECO:0000313" key="2">
    <source>
        <dbReference type="EMBL" id="HCY81173.1"/>
    </source>
</evidence>
<comment type="caution">
    <text evidence="2">The sequence shown here is derived from an EMBL/GenBank/DDBJ whole genome shotgun (WGS) entry which is preliminary data.</text>
</comment>
<dbReference type="Gene3D" id="1.20.5.300">
    <property type="match status" value="1"/>
</dbReference>
<sequence>MDLLNYFKDLDGSQIVIFIINQVIIVYVASKLFVSKSKFYVSLQEIKTSFASSNNQVEDRLNRNEHAIDKVEFLIKEQNRAIQKFFEAHTKSMDLLRNDFKEINTRLSTIEGKLNK</sequence>
<dbReference type="EMBL" id="DPRK01000101">
    <property type="protein sequence ID" value="HCY81173.1"/>
    <property type="molecule type" value="Genomic_DNA"/>
</dbReference>
<feature type="transmembrane region" description="Helical" evidence="1">
    <location>
        <begin position="12"/>
        <end position="34"/>
    </location>
</feature>
<protein>
    <submittedName>
        <fullName evidence="2">Uncharacterized protein</fullName>
    </submittedName>
</protein>
<organism evidence="2 3">
    <name type="scientific">Xanthomarina gelatinilytica</name>
    <dbReference type="NCBI Taxonomy" id="1137281"/>
    <lineage>
        <taxon>Bacteria</taxon>
        <taxon>Pseudomonadati</taxon>
        <taxon>Bacteroidota</taxon>
        <taxon>Flavobacteriia</taxon>
        <taxon>Flavobacteriales</taxon>
        <taxon>Flavobacteriaceae</taxon>
        <taxon>Xanthomarina</taxon>
    </lineage>
</organism>
<dbReference type="Proteomes" id="UP000263268">
    <property type="component" value="Unassembled WGS sequence"/>
</dbReference>
<keyword evidence="1" id="KW-0812">Transmembrane</keyword>
<evidence type="ECO:0000313" key="3">
    <source>
        <dbReference type="Proteomes" id="UP000263268"/>
    </source>
</evidence>
<proteinExistence type="predicted"/>
<name>A0A3D6BPR9_9FLAO</name>
<accession>A0A3D6BPR9</accession>
<reference evidence="2 3" key="1">
    <citation type="journal article" date="2018" name="Nat. Biotechnol.">
        <title>A standardized bacterial taxonomy based on genome phylogeny substantially revises the tree of life.</title>
        <authorList>
            <person name="Parks D.H."/>
            <person name="Chuvochina M."/>
            <person name="Waite D.W."/>
            <person name="Rinke C."/>
            <person name="Skarshewski A."/>
            <person name="Chaumeil P.A."/>
            <person name="Hugenholtz P."/>
        </authorList>
    </citation>
    <scope>NUCLEOTIDE SEQUENCE [LARGE SCALE GENOMIC DNA]</scope>
    <source>
        <strain evidence="2">UBA10227</strain>
    </source>
</reference>
<evidence type="ECO:0000256" key="1">
    <source>
        <dbReference type="SAM" id="Phobius"/>
    </source>
</evidence>
<dbReference type="AlphaFoldDB" id="A0A3D6BPR9"/>